<reference evidence="2" key="1">
    <citation type="journal article" date="2014" name="Genome Announc.">
        <title>De novo whole-genome sequence and genome annotation of Lichtheimia ramosa.</title>
        <authorList>
            <person name="Linde J."/>
            <person name="Schwartze V."/>
            <person name="Binder U."/>
            <person name="Lass-Florl C."/>
            <person name="Voigt K."/>
            <person name="Horn F."/>
        </authorList>
    </citation>
    <scope>NUCLEOTIDE SEQUENCE</scope>
    <source>
        <strain evidence="2">JMRC FSU:6197</strain>
    </source>
</reference>
<feature type="compositionally biased region" description="Low complexity" evidence="1">
    <location>
        <begin position="21"/>
        <end position="31"/>
    </location>
</feature>
<organism evidence="2">
    <name type="scientific">Lichtheimia ramosa</name>
    <dbReference type="NCBI Taxonomy" id="688394"/>
    <lineage>
        <taxon>Eukaryota</taxon>
        <taxon>Fungi</taxon>
        <taxon>Fungi incertae sedis</taxon>
        <taxon>Mucoromycota</taxon>
        <taxon>Mucoromycotina</taxon>
        <taxon>Mucoromycetes</taxon>
        <taxon>Mucorales</taxon>
        <taxon>Lichtheimiaceae</taxon>
        <taxon>Lichtheimia</taxon>
    </lineage>
</organism>
<evidence type="ECO:0000256" key="1">
    <source>
        <dbReference type="SAM" id="MobiDB-lite"/>
    </source>
</evidence>
<dbReference type="OrthoDB" id="2355621at2759"/>
<proteinExistence type="predicted"/>
<feature type="region of interest" description="Disordered" evidence="1">
    <location>
        <begin position="14"/>
        <end position="62"/>
    </location>
</feature>
<dbReference type="EMBL" id="LK023321">
    <property type="protein sequence ID" value="CDS06828.1"/>
    <property type="molecule type" value="Genomic_DNA"/>
</dbReference>
<evidence type="ECO:0000313" key="2">
    <source>
        <dbReference type="EMBL" id="CDS06828.1"/>
    </source>
</evidence>
<gene>
    <name evidence="2" type="ORF">LRAMOSA09353</name>
</gene>
<dbReference type="AlphaFoldDB" id="A0A077WIC8"/>
<protein>
    <submittedName>
        <fullName evidence="2">Uncharacterized protein</fullName>
    </submittedName>
</protein>
<sequence>MGFTLRFPKFLTKNVNKDGESTPPESSEPSPCNSRPTSRAPSIRDGASTPVTPEQKYLYDPMRHNKRADYIGSFVDPMGVGVKGSYSQGIDVTNTGA</sequence>
<accession>A0A077WIC8</accession>
<name>A0A077WIC8_9FUNG</name>